<dbReference type="InterPro" id="IPR027924">
    <property type="entry name" value="XkdF"/>
</dbReference>
<dbReference type="RefSeq" id="WP_372470140.1">
    <property type="nucleotide sequence ID" value="NZ_JBFDTS010000013.1"/>
</dbReference>
<name>A0ABV4S2V5_9BACI</name>
<comment type="caution">
    <text evidence="2">The sequence shown here is derived from an EMBL/GenBank/DDBJ whole genome shotgun (WGS) entry which is preliminary data.</text>
</comment>
<evidence type="ECO:0000259" key="1">
    <source>
        <dbReference type="Pfam" id="PF14550"/>
    </source>
</evidence>
<reference evidence="2 3" key="1">
    <citation type="submission" date="2024-06" db="EMBL/GenBank/DDBJ databases">
        <title>Genetic profile and toxigenic potential of Bacillus cereus isolates from a Norwegian ice cream production plant,.</title>
        <authorList>
            <person name="Lindback T."/>
            <person name="Llarena A.-K."/>
            <person name="O'Sullivan K."/>
            <person name="Monshaugen M."/>
            <person name="Holmemo C.W."/>
            <person name="Aspholm M."/>
        </authorList>
    </citation>
    <scope>NUCLEOTIDE SEQUENCE [LARGE SCALE GENOMIC DNA]</scope>
    <source>
        <strain evidence="2 3">NVH-YM330</strain>
    </source>
</reference>
<gene>
    <name evidence="2" type="ORF">AB1I70_28425</name>
</gene>
<evidence type="ECO:0000313" key="3">
    <source>
        <dbReference type="Proteomes" id="UP001571110"/>
    </source>
</evidence>
<proteinExistence type="predicted"/>
<evidence type="ECO:0000313" key="2">
    <source>
        <dbReference type="EMBL" id="MFA2795201.1"/>
    </source>
</evidence>
<dbReference type="Pfam" id="PF14550">
    <property type="entry name" value="Peptidase_S78_2"/>
    <property type="match status" value="1"/>
</dbReference>
<sequence>MKKRKLKNLQVSHVSFVENGANQRKFFLTKSEEQPNFEKSVKVIKSDDEEKRLVYGIVYEPDTLDAHNDFTDAETIEKAAHEFMLKYRQIDKNHDFVAGVGEVVESYIAPADMELNGEPVKKGTWILTTKADEETWEAVKKGEFQGYSLAGVAETEVIEEEVTKTEEKQMKSFFQLMKDFFGGKINPLHVANEIGEFTTDGITNGITKGEVRDKFNQNKHHRDVNASFSALEDTFYQSLWNAPTADAIDLDRIEAAALEFVEIINELKGTETIVKVWEDKPVVSFVEEVEKAGKKISNTNMADIDAAIESLTNLKTRVTPSPEGAGSEGNNMEFNQEQFEKTLTSAVEKAVGPIKEELATVKKHLNLDEEKTEEDIKVEKAVEAATVPLREEIEALKKSQGISNQQDTDVVQKSDVQKNVWKGLL</sequence>
<accession>A0ABV4S2V5</accession>
<dbReference type="EMBL" id="JBFDTY010000017">
    <property type="protein sequence ID" value="MFA2795201.1"/>
    <property type="molecule type" value="Genomic_DNA"/>
</dbReference>
<protein>
    <submittedName>
        <fullName evidence="2">XkdF-like putative serine protease domain-containing protein</fullName>
    </submittedName>
</protein>
<feature type="domain" description="Phage-like element PBSX protein XkdF" evidence="1">
    <location>
        <begin position="41"/>
        <end position="155"/>
    </location>
</feature>
<keyword evidence="3" id="KW-1185">Reference proteome</keyword>
<dbReference type="Proteomes" id="UP001571110">
    <property type="component" value="Unassembled WGS sequence"/>
</dbReference>
<organism evidence="2 3">
    <name type="scientific">Bacillus mobilis</name>
    <dbReference type="NCBI Taxonomy" id="2026190"/>
    <lineage>
        <taxon>Bacteria</taxon>
        <taxon>Bacillati</taxon>
        <taxon>Bacillota</taxon>
        <taxon>Bacilli</taxon>
        <taxon>Bacillales</taxon>
        <taxon>Bacillaceae</taxon>
        <taxon>Bacillus</taxon>
        <taxon>Bacillus cereus group</taxon>
    </lineage>
</organism>